<evidence type="ECO:0000313" key="1">
    <source>
        <dbReference type="EMBL" id="KAJ2970822.1"/>
    </source>
</evidence>
<dbReference type="EMBL" id="JANJQO010001461">
    <property type="protein sequence ID" value="KAJ2970822.1"/>
    <property type="molecule type" value="Genomic_DNA"/>
</dbReference>
<evidence type="ECO:0000313" key="2">
    <source>
        <dbReference type="Proteomes" id="UP001143910"/>
    </source>
</evidence>
<dbReference type="Proteomes" id="UP001143910">
    <property type="component" value="Unassembled WGS sequence"/>
</dbReference>
<keyword evidence="2" id="KW-1185">Reference proteome</keyword>
<accession>A0ACC1MUX9</accession>
<protein>
    <submittedName>
        <fullName evidence="1">Uncharacterized protein</fullName>
    </submittedName>
</protein>
<reference evidence="1" key="1">
    <citation type="submission" date="2022-08" db="EMBL/GenBank/DDBJ databases">
        <title>Genome Sequence of Lecanicillium fungicola.</title>
        <authorList>
            <person name="Buettner E."/>
        </authorList>
    </citation>
    <scope>NUCLEOTIDE SEQUENCE</scope>
    <source>
        <strain evidence="1">Babe33</strain>
    </source>
</reference>
<gene>
    <name evidence="1" type="ORF">NQ176_g8002</name>
</gene>
<comment type="caution">
    <text evidence="1">The sequence shown here is derived from an EMBL/GenBank/DDBJ whole genome shotgun (WGS) entry which is preliminary data.</text>
</comment>
<name>A0ACC1MUX9_9HYPO</name>
<organism evidence="1 2">
    <name type="scientific">Zarea fungicola</name>
    <dbReference type="NCBI Taxonomy" id="93591"/>
    <lineage>
        <taxon>Eukaryota</taxon>
        <taxon>Fungi</taxon>
        <taxon>Dikarya</taxon>
        <taxon>Ascomycota</taxon>
        <taxon>Pezizomycotina</taxon>
        <taxon>Sordariomycetes</taxon>
        <taxon>Hypocreomycetidae</taxon>
        <taxon>Hypocreales</taxon>
        <taxon>Cordycipitaceae</taxon>
        <taxon>Zarea</taxon>
    </lineage>
</organism>
<sequence length="157" mass="17493">MEIIEYLEELTDLVKLLVGVNAFRRGMLETPNHRQYIDTVEGSDSVAPGKGDESPATNGDGDDEYMDVSVASMIGGTRRSRAATVTERPERWQERVPQHHWGVRDIESGAGRDDENAVFDEEDVADIDYIPVSLQRVGTRLRQSNAAVRSRRFTTGG</sequence>
<proteinExistence type="predicted"/>